<dbReference type="AlphaFoldDB" id="A0A0K0FJ81"/>
<evidence type="ECO:0000313" key="2">
    <source>
        <dbReference type="WBParaSite" id="SVE_0895300.1"/>
    </source>
</evidence>
<dbReference type="Proteomes" id="UP000035680">
    <property type="component" value="Unassembled WGS sequence"/>
</dbReference>
<protein>
    <submittedName>
        <fullName evidence="2">DUF4968 domain-containing protein</fullName>
    </submittedName>
</protein>
<proteinExistence type="predicted"/>
<keyword evidence="1" id="KW-1185">Reference proteome</keyword>
<sequence>MHHNQKNSIPTHVRLSSKNKVLVKSNTSAKIDCVFDGSYQVKDIKGNNLSLIKPGKSRRERPLIRDGT</sequence>
<evidence type="ECO:0000313" key="1">
    <source>
        <dbReference type="Proteomes" id="UP000035680"/>
    </source>
</evidence>
<reference evidence="1" key="1">
    <citation type="submission" date="2014-07" db="EMBL/GenBank/DDBJ databases">
        <authorList>
            <person name="Martin A.A"/>
            <person name="De Silva N."/>
        </authorList>
    </citation>
    <scope>NUCLEOTIDE SEQUENCE</scope>
</reference>
<reference evidence="2" key="2">
    <citation type="submission" date="2015-08" db="UniProtKB">
        <authorList>
            <consortium name="WormBaseParasite"/>
        </authorList>
    </citation>
    <scope>IDENTIFICATION</scope>
</reference>
<organism evidence="1 2">
    <name type="scientific">Strongyloides venezuelensis</name>
    <name type="common">Threadworm</name>
    <dbReference type="NCBI Taxonomy" id="75913"/>
    <lineage>
        <taxon>Eukaryota</taxon>
        <taxon>Metazoa</taxon>
        <taxon>Ecdysozoa</taxon>
        <taxon>Nematoda</taxon>
        <taxon>Chromadorea</taxon>
        <taxon>Rhabditida</taxon>
        <taxon>Tylenchina</taxon>
        <taxon>Panagrolaimomorpha</taxon>
        <taxon>Strongyloidoidea</taxon>
        <taxon>Strongyloididae</taxon>
        <taxon>Strongyloides</taxon>
    </lineage>
</organism>
<name>A0A0K0FJ81_STRVS</name>
<dbReference type="WBParaSite" id="SVE_0895300.1">
    <property type="protein sequence ID" value="SVE_0895300.1"/>
    <property type="gene ID" value="SVE_0895300"/>
</dbReference>
<accession>A0A0K0FJ81</accession>